<proteinExistence type="predicted"/>
<dbReference type="Pfam" id="PF14622">
    <property type="entry name" value="Ribonucleas_3_3"/>
    <property type="match status" value="1"/>
</dbReference>
<reference evidence="2 3" key="1">
    <citation type="submission" date="2018-05" db="EMBL/GenBank/DDBJ databases">
        <title>Draft genome of Methanospirillum lacunae Ki8-1.</title>
        <authorList>
            <person name="Dueholm M.S."/>
            <person name="Nielsen P.H."/>
            <person name="Bakmann L.F."/>
            <person name="Otzen D.E."/>
        </authorList>
    </citation>
    <scope>NUCLEOTIDE SEQUENCE [LARGE SCALE GENOMIC DNA]</scope>
    <source>
        <strain evidence="2 3">Ki8-1</strain>
    </source>
</reference>
<dbReference type="InterPro" id="IPR000999">
    <property type="entry name" value="RNase_III_dom"/>
</dbReference>
<evidence type="ECO:0000313" key="2">
    <source>
        <dbReference type="EMBL" id="PWR74157.1"/>
    </source>
</evidence>
<dbReference type="Gene3D" id="1.10.1520.10">
    <property type="entry name" value="Ribonuclease III domain"/>
    <property type="match status" value="1"/>
</dbReference>
<dbReference type="SUPFAM" id="SSF69065">
    <property type="entry name" value="RNase III domain-like"/>
    <property type="match status" value="1"/>
</dbReference>
<dbReference type="GO" id="GO:0006396">
    <property type="term" value="P:RNA processing"/>
    <property type="evidence" value="ECO:0007669"/>
    <property type="project" value="InterPro"/>
</dbReference>
<dbReference type="GO" id="GO:0004525">
    <property type="term" value="F:ribonuclease III activity"/>
    <property type="evidence" value="ECO:0007669"/>
    <property type="project" value="InterPro"/>
</dbReference>
<dbReference type="RefSeq" id="WP_109967436.1">
    <property type="nucleotide sequence ID" value="NZ_CP176093.1"/>
</dbReference>
<dbReference type="OrthoDB" id="106853at2157"/>
<dbReference type="SMART" id="SM00535">
    <property type="entry name" value="RIBOc"/>
    <property type="match status" value="1"/>
</dbReference>
<accession>A0A2V2NCT4</accession>
<name>A0A2V2NCT4_9EURY</name>
<keyword evidence="3" id="KW-1185">Reference proteome</keyword>
<gene>
    <name evidence="2" type="ORF">DK846_03110</name>
</gene>
<dbReference type="PROSITE" id="PS50142">
    <property type="entry name" value="RNASE_3_2"/>
    <property type="match status" value="1"/>
</dbReference>
<feature type="domain" description="RNase III" evidence="1">
    <location>
        <begin position="7"/>
        <end position="135"/>
    </location>
</feature>
<dbReference type="InterPro" id="IPR036389">
    <property type="entry name" value="RNase_III_sf"/>
</dbReference>
<protein>
    <submittedName>
        <fullName evidence="2">Ribonuclease III</fullName>
    </submittedName>
</protein>
<organism evidence="2 3">
    <name type="scientific">Methanospirillum lacunae</name>
    <dbReference type="NCBI Taxonomy" id="668570"/>
    <lineage>
        <taxon>Archaea</taxon>
        <taxon>Methanobacteriati</taxon>
        <taxon>Methanobacteriota</taxon>
        <taxon>Stenosarchaea group</taxon>
        <taxon>Methanomicrobia</taxon>
        <taxon>Methanomicrobiales</taxon>
        <taxon>Methanospirillaceae</taxon>
        <taxon>Methanospirillum</taxon>
    </lineage>
</organism>
<dbReference type="Proteomes" id="UP000245657">
    <property type="component" value="Unassembled WGS sequence"/>
</dbReference>
<dbReference type="AlphaFoldDB" id="A0A2V2NCT4"/>
<dbReference type="EMBL" id="QGMY01000002">
    <property type="protein sequence ID" value="PWR74157.1"/>
    <property type="molecule type" value="Genomic_DNA"/>
</dbReference>
<evidence type="ECO:0000313" key="3">
    <source>
        <dbReference type="Proteomes" id="UP000245657"/>
    </source>
</evidence>
<dbReference type="GeneID" id="97549526"/>
<evidence type="ECO:0000259" key="1">
    <source>
        <dbReference type="PROSITE" id="PS50142"/>
    </source>
</evidence>
<dbReference type="CDD" id="cd00593">
    <property type="entry name" value="RIBOc"/>
    <property type="match status" value="1"/>
</dbReference>
<sequence>MHYSADKPNLEDIIGYTFADPDILERALSRKAYCQEQGYPETNHMDALATLGDAVIELHILTRLVETGGCDKGEISVKKMDLVNMSILRRAGETIHLHEYIHWGNGEMRMHIWSSGRVIAECIEALIGAVYLDGGLYGAGQVMETIGLFPA</sequence>
<comment type="caution">
    <text evidence="2">The sequence shown here is derived from an EMBL/GenBank/DDBJ whole genome shotgun (WGS) entry which is preliminary data.</text>
</comment>